<accession>A0A4Q7NI33</accession>
<dbReference type="Pfam" id="PF00126">
    <property type="entry name" value="HTH_1"/>
    <property type="match status" value="1"/>
</dbReference>
<dbReference type="Proteomes" id="UP000292445">
    <property type="component" value="Unassembled WGS sequence"/>
</dbReference>
<comment type="similarity">
    <text evidence="1">Belongs to the LysR transcriptional regulatory family.</text>
</comment>
<evidence type="ECO:0000259" key="5">
    <source>
        <dbReference type="PROSITE" id="PS50931"/>
    </source>
</evidence>
<dbReference type="EMBL" id="SGXC01000001">
    <property type="protein sequence ID" value="RZS84655.1"/>
    <property type="molecule type" value="Genomic_DNA"/>
</dbReference>
<keyword evidence="2" id="KW-0805">Transcription regulation</keyword>
<comment type="caution">
    <text evidence="6">The sequence shown here is derived from an EMBL/GenBank/DDBJ whole genome shotgun (WGS) entry which is preliminary data.</text>
</comment>
<organism evidence="6 7">
    <name type="scientific">Pigmentiphaga kullae</name>
    <dbReference type="NCBI Taxonomy" id="151784"/>
    <lineage>
        <taxon>Bacteria</taxon>
        <taxon>Pseudomonadati</taxon>
        <taxon>Pseudomonadota</taxon>
        <taxon>Betaproteobacteria</taxon>
        <taxon>Burkholderiales</taxon>
        <taxon>Alcaligenaceae</taxon>
        <taxon>Pigmentiphaga</taxon>
    </lineage>
</organism>
<dbReference type="InterPro" id="IPR000847">
    <property type="entry name" value="LysR_HTH_N"/>
</dbReference>
<keyword evidence="7" id="KW-1185">Reference proteome</keyword>
<feature type="domain" description="HTH lysR-type" evidence="5">
    <location>
        <begin position="9"/>
        <end position="66"/>
    </location>
</feature>
<sequence length="311" mass="34247">MKKSLERLPDIAELKAVAAILRNASITHAAAELGVKQSTLSYTLDRIRSRLGDPLFVRVGNRMVPTPCAEKLAEFAQRLVADMEREIDELSGFDPRTTQRTFRVAINEVGSIVMLPVLLRKLNIEAPSARLVPMQVKGAELESRLSSGELDVAAGHFPTAGANLFRQLLFRRKYLCIARRGHALARGSVSFEQLARTPQVVNDLMPAPYVWLHEQLTERGLGLPIAMVSQHGASIPFIVGATDFLAVVAEDVFALFKDSAGIEAVSLPVQLPQVDIFLYWHARVGTDPANMFLREVIKKAGRLPFAMQEAG</sequence>
<dbReference type="PROSITE" id="PS50931">
    <property type="entry name" value="HTH_LYSR"/>
    <property type="match status" value="1"/>
</dbReference>
<keyword evidence="4" id="KW-0804">Transcription</keyword>
<dbReference type="PANTHER" id="PTHR30118">
    <property type="entry name" value="HTH-TYPE TRANSCRIPTIONAL REGULATOR LEUO-RELATED"/>
    <property type="match status" value="1"/>
</dbReference>
<dbReference type="PANTHER" id="PTHR30118:SF15">
    <property type="entry name" value="TRANSCRIPTIONAL REGULATORY PROTEIN"/>
    <property type="match status" value="1"/>
</dbReference>
<dbReference type="InterPro" id="IPR050389">
    <property type="entry name" value="LysR-type_TF"/>
</dbReference>
<dbReference type="AlphaFoldDB" id="A0A4Q7NI33"/>
<name>A0A4Q7NI33_9BURK</name>
<evidence type="ECO:0000256" key="2">
    <source>
        <dbReference type="ARBA" id="ARBA00023015"/>
    </source>
</evidence>
<evidence type="ECO:0000256" key="3">
    <source>
        <dbReference type="ARBA" id="ARBA00023125"/>
    </source>
</evidence>
<proteinExistence type="inferred from homology"/>
<dbReference type="Gene3D" id="1.10.10.10">
    <property type="entry name" value="Winged helix-like DNA-binding domain superfamily/Winged helix DNA-binding domain"/>
    <property type="match status" value="1"/>
</dbReference>
<dbReference type="InterPro" id="IPR036390">
    <property type="entry name" value="WH_DNA-bd_sf"/>
</dbReference>
<dbReference type="RefSeq" id="WP_165404408.1">
    <property type="nucleotide sequence ID" value="NZ_SGXC01000001.1"/>
</dbReference>
<dbReference type="InterPro" id="IPR036388">
    <property type="entry name" value="WH-like_DNA-bd_sf"/>
</dbReference>
<keyword evidence="3 6" id="KW-0238">DNA-binding</keyword>
<dbReference type="SUPFAM" id="SSF46785">
    <property type="entry name" value="Winged helix' DNA-binding domain"/>
    <property type="match status" value="1"/>
</dbReference>
<gene>
    <name evidence="6" type="ORF">EV675_0672</name>
</gene>
<dbReference type="InterPro" id="IPR005119">
    <property type="entry name" value="LysR_subst-bd"/>
</dbReference>
<dbReference type="GO" id="GO:0003700">
    <property type="term" value="F:DNA-binding transcription factor activity"/>
    <property type="evidence" value="ECO:0007669"/>
    <property type="project" value="InterPro"/>
</dbReference>
<evidence type="ECO:0000313" key="7">
    <source>
        <dbReference type="Proteomes" id="UP000292445"/>
    </source>
</evidence>
<dbReference type="GO" id="GO:0003677">
    <property type="term" value="F:DNA binding"/>
    <property type="evidence" value="ECO:0007669"/>
    <property type="project" value="UniProtKB-KW"/>
</dbReference>
<dbReference type="SUPFAM" id="SSF53850">
    <property type="entry name" value="Periplasmic binding protein-like II"/>
    <property type="match status" value="1"/>
</dbReference>
<evidence type="ECO:0000256" key="4">
    <source>
        <dbReference type="ARBA" id="ARBA00023163"/>
    </source>
</evidence>
<reference evidence="6 7" key="1">
    <citation type="submission" date="2019-02" db="EMBL/GenBank/DDBJ databases">
        <title>Genomic Encyclopedia of Type Strains, Phase IV (KMG-IV): sequencing the most valuable type-strain genomes for metagenomic binning, comparative biology and taxonomic classification.</title>
        <authorList>
            <person name="Goeker M."/>
        </authorList>
    </citation>
    <scope>NUCLEOTIDE SEQUENCE [LARGE SCALE GENOMIC DNA]</scope>
    <source>
        <strain evidence="6 7">K24</strain>
    </source>
</reference>
<protein>
    <submittedName>
        <fullName evidence="6">DNA-binding transcriptional LysR family regulator</fullName>
    </submittedName>
</protein>
<evidence type="ECO:0000256" key="1">
    <source>
        <dbReference type="ARBA" id="ARBA00009437"/>
    </source>
</evidence>
<dbReference type="Pfam" id="PF03466">
    <property type="entry name" value="LysR_substrate"/>
    <property type="match status" value="1"/>
</dbReference>
<evidence type="ECO:0000313" key="6">
    <source>
        <dbReference type="EMBL" id="RZS84655.1"/>
    </source>
</evidence>
<dbReference type="Gene3D" id="3.40.190.10">
    <property type="entry name" value="Periplasmic binding protein-like II"/>
    <property type="match status" value="2"/>
</dbReference>